<dbReference type="GO" id="GO:0016020">
    <property type="term" value="C:membrane"/>
    <property type="evidence" value="ECO:0007669"/>
    <property type="project" value="UniProtKB-SubCell"/>
</dbReference>
<dbReference type="SUPFAM" id="SSF48726">
    <property type="entry name" value="Immunoglobulin"/>
    <property type="match status" value="1"/>
</dbReference>
<accession>A0A3B4XAF8</accession>
<evidence type="ECO:0000256" key="2">
    <source>
        <dbReference type="ARBA" id="ARBA00023136"/>
    </source>
</evidence>
<dbReference type="Gene3D" id="2.60.40.10">
    <property type="entry name" value="Immunoglobulins"/>
    <property type="match status" value="1"/>
</dbReference>
<evidence type="ECO:0000259" key="4">
    <source>
        <dbReference type="PROSITE" id="PS50835"/>
    </source>
</evidence>
<dbReference type="Proteomes" id="UP000261360">
    <property type="component" value="Unplaced"/>
</dbReference>
<sequence>MEWIKPGLHPKYIHVHQDGRLEYQTQNPSYNFRTRLFVDELEQGNVSMKIFSVKLSDEGKYRCYIPATHLLVVVWLRNSD</sequence>
<keyword evidence="3" id="KW-0393">Immunoglobulin domain</keyword>
<evidence type="ECO:0000313" key="6">
    <source>
        <dbReference type="Proteomes" id="UP000261360"/>
    </source>
</evidence>
<dbReference type="InterPro" id="IPR013783">
    <property type="entry name" value="Ig-like_fold"/>
</dbReference>
<reference evidence="5" key="1">
    <citation type="submission" date="2025-08" db="UniProtKB">
        <authorList>
            <consortium name="Ensembl"/>
        </authorList>
    </citation>
    <scope>IDENTIFICATION</scope>
</reference>
<organism evidence="5 6">
    <name type="scientific">Seriola lalandi dorsalis</name>
    <dbReference type="NCBI Taxonomy" id="1841481"/>
    <lineage>
        <taxon>Eukaryota</taxon>
        <taxon>Metazoa</taxon>
        <taxon>Chordata</taxon>
        <taxon>Craniata</taxon>
        <taxon>Vertebrata</taxon>
        <taxon>Euteleostomi</taxon>
        <taxon>Actinopterygii</taxon>
        <taxon>Neopterygii</taxon>
        <taxon>Teleostei</taxon>
        <taxon>Neoteleostei</taxon>
        <taxon>Acanthomorphata</taxon>
        <taxon>Carangaria</taxon>
        <taxon>Carangiformes</taxon>
        <taxon>Carangidae</taxon>
        <taxon>Seriola</taxon>
    </lineage>
</organism>
<name>A0A3B4XAF8_SERLL</name>
<proteinExistence type="predicted"/>
<dbReference type="GeneTree" id="ENSGT01120000272639"/>
<evidence type="ECO:0000256" key="1">
    <source>
        <dbReference type="ARBA" id="ARBA00004370"/>
    </source>
</evidence>
<dbReference type="PANTHER" id="PTHR24100">
    <property type="entry name" value="BUTYROPHILIN"/>
    <property type="match status" value="1"/>
</dbReference>
<feature type="domain" description="Ig-like" evidence="4">
    <location>
        <begin position="1"/>
        <end position="65"/>
    </location>
</feature>
<dbReference type="InterPro" id="IPR050504">
    <property type="entry name" value="IgSF_BTN/MOG"/>
</dbReference>
<dbReference type="AlphaFoldDB" id="A0A3B4XAF8"/>
<dbReference type="InterPro" id="IPR036179">
    <property type="entry name" value="Ig-like_dom_sf"/>
</dbReference>
<reference evidence="5" key="2">
    <citation type="submission" date="2025-09" db="UniProtKB">
        <authorList>
            <consortium name="Ensembl"/>
        </authorList>
    </citation>
    <scope>IDENTIFICATION</scope>
</reference>
<comment type="subcellular location">
    <subcellularLocation>
        <location evidence="1">Membrane</location>
    </subcellularLocation>
</comment>
<dbReference type="Ensembl" id="ENSSLDT00000015277.1">
    <property type="protein sequence ID" value="ENSSLDP00000014709.1"/>
    <property type="gene ID" value="ENSSLDG00000011749.1"/>
</dbReference>
<keyword evidence="6" id="KW-1185">Reference proteome</keyword>
<keyword evidence="2" id="KW-0472">Membrane</keyword>
<evidence type="ECO:0000313" key="5">
    <source>
        <dbReference type="Ensembl" id="ENSSLDP00000014709.1"/>
    </source>
</evidence>
<protein>
    <recommendedName>
        <fullName evidence="4">Ig-like domain-containing protein</fullName>
    </recommendedName>
</protein>
<dbReference type="PROSITE" id="PS50835">
    <property type="entry name" value="IG_LIKE"/>
    <property type="match status" value="1"/>
</dbReference>
<dbReference type="InterPro" id="IPR007110">
    <property type="entry name" value="Ig-like_dom"/>
</dbReference>
<evidence type="ECO:0000256" key="3">
    <source>
        <dbReference type="ARBA" id="ARBA00023319"/>
    </source>
</evidence>